<name>A0A4P9CBP8_EUBML</name>
<dbReference type="Proteomes" id="UP000218387">
    <property type="component" value="Chromosome"/>
</dbReference>
<accession>A0A4P9CBP8</accession>
<evidence type="ECO:0000313" key="1">
    <source>
        <dbReference type="EMBL" id="QCT72953.1"/>
    </source>
</evidence>
<dbReference type="EMBL" id="CP029487">
    <property type="protein sequence ID" value="QCT72953.1"/>
    <property type="molecule type" value="Genomic_DNA"/>
</dbReference>
<dbReference type="KEGG" id="emt:CPZ25_017010"/>
<evidence type="ECO:0000313" key="2">
    <source>
        <dbReference type="Proteomes" id="UP000218387"/>
    </source>
</evidence>
<gene>
    <name evidence="1" type="ORF">CPZ25_017010</name>
</gene>
<protein>
    <submittedName>
        <fullName evidence="1">Uncharacterized protein</fullName>
    </submittedName>
</protein>
<reference evidence="1 2" key="1">
    <citation type="submission" date="2018-05" db="EMBL/GenBank/DDBJ databases">
        <title>Genome comparison of Eubacterium sp.</title>
        <authorList>
            <person name="Feng Y."/>
            <person name="Sanchez-Andrea I."/>
            <person name="Stams A.J.M."/>
            <person name="De Vos W.M."/>
        </authorList>
    </citation>
    <scope>NUCLEOTIDE SEQUENCE [LARGE SCALE GENOMIC DNA]</scope>
    <source>
        <strain evidence="1 2">YI</strain>
    </source>
</reference>
<sequence>MIRPPFWDFIKNTGQKCPPGCLFIHSLWIIHIVVDQQALAAKALPCDRGQVFGKGDQGVDAPAVFDSRLVAQAAGSLQLCPGAAEGAVADAEIPLELVGADDKFCPPSSLAPKGGHRAGIVAVHQVVPEHMGRCRHWVIPMPAVKFLYLLNVINGRPPFLKTGS</sequence>
<keyword evidence="2" id="KW-1185">Reference proteome</keyword>
<organism evidence="1 2">
    <name type="scientific">Eubacterium maltosivorans</name>
    <dbReference type="NCBI Taxonomy" id="2041044"/>
    <lineage>
        <taxon>Bacteria</taxon>
        <taxon>Bacillati</taxon>
        <taxon>Bacillota</taxon>
        <taxon>Clostridia</taxon>
        <taxon>Eubacteriales</taxon>
        <taxon>Eubacteriaceae</taxon>
        <taxon>Eubacterium</taxon>
    </lineage>
</organism>
<dbReference type="AlphaFoldDB" id="A0A4P9CBP8"/>
<dbReference type="RefSeq" id="WP_096920114.1">
    <property type="nucleotide sequence ID" value="NZ_CP029487.1"/>
</dbReference>
<proteinExistence type="predicted"/>